<organism evidence="5">
    <name type="scientific">Caulobacter sp. (strain K31)</name>
    <dbReference type="NCBI Taxonomy" id="366602"/>
    <lineage>
        <taxon>Bacteria</taxon>
        <taxon>Pseudomonadati</taxon>
        <taxon>Pseudomonadota</taxon>
        <taxon>Alphaproteobacteria</taxon>
        <taxon>Caulobacterales</taxon>
        <taxon>Caulobacteraceae</taxon>
        <taxon>Caulobacter</taxon>
    </lineage>
</organism>
<feature type="transmembrane region" description="Helical" evidence="4">
    <location>
        <begin position="336"/>
        <end position="357"/>
    </location>
</feature>
<dbReference type="Gene3D" id="1.20.1250.20">
    <property type="entry name" value="MFS general substrate transporter like domains"/>
    <property type="match status" value="2"/>
</dbReference>
<dbReference type="EMBL" id="CP000927">
    <property type="protein sequence ID" value="ABZ71061.1"/>
    <property type="molecule type" value="Genomic_DNA"/>
</dbReference>
<dbReference type="GO" id="GO:0022857">
    <property type="term" value="F:transmembrane transporter activity"/>
    <property type="evidence" value="ECO:0007669"/>
    <property type="project" value="InterPro"/>
</dbReference>
<dbReference type="CDD" id="cd17339">
    <property type="entry name" value="MFS_NIMT_CynX_like"/>
    <property type="match status" value="1"/>
</dbReference>
<feature type="transmembrane region" description="Helical" evidence="4">
    <location>
        <begin position="133"/>
        <end position="158"/>
    </location>
</feature>
<dbReference type="STRING" id="366602.Caul_1932"/>
<feature type="transmembrane region" description="Helical" evidence="4">
    <location>
        <begin position="363"/>
        <end position="385"/>
    </location>
</feature>
<name>B0T5Q3_CAUSK</name>
<protein>
    <submittedName>
        <fullName evidence="5">Major facilitator superfamily MFS_1</fullName>
    </submittedName>
</protein>
<feature type="transmembrane region" description="Helical" evidence="4">
    <location>
        <begin position="12"/>
        <end position="34"/>
    </location>
</feature>
<gene>
    <name evidence="5" type="ordered locus">Caul_1932</name>
</gene>
<dbReference type="InterPro" id="IPR052524">
    <property type="entry name" value="MFS_Cyanate_Porter"/>
</dbReference>
<keyword evidence="1 4" id="KW-0812">Transmembrane</keyword>
<dbReference type="HOGENOM" id="CLU_038046_1_0_5"/>
<dbReference type="OrthoDB" id="5317164at2"/>
<keyword evidence="2 4" id="KW-1133">Transmembrane helix</keyword>
<feature type="transmembrane region" description="Helical" evidence="4">
    <location>
        <begin position="103"/>
        <end position="121"/>
    </location>
</feature>
<dbReference type="eggNOG" id="COG2807">
    <property type="taxonomic scope" value="Bacteria"/>
</dbReference>
<feature type="transmembrane region" description="Helical" evidence="4">
    <location>
        <begin position="276"/>
        <end position="295"/>
    </location>
</feature>
<evidence type="ECO:0000256" key="1">
    <source>
        <dbReference type="ARBA" id="ARBA00022692"/>
    </source>
</evidence>
<dbReference type="Pfam" id="PF07690">
    <property type="entry name" value="MFS_1"/>
    <property type="match status" value="1"/>
</dbReference>
<accession>B0T5Q3</accession>
<evidence type="ECO:0000256" key="3">
    <source>
        <dbReference type="ARBA" id="ARBA00023136"/>
    </source>
</evidence>
<feature type="transmembrane region" description="Helical" evidence="4">
    <location>
        <begin position="301"/>
        <end position="324"/>
    </location>
</feature>
<dbReference type="InterPro" id="IPR011701">
    <property type="entry name" value="MFS"/>
</dbReference>
<feature type="transmembrane region" description="Helical" evidence="4">
    <location>
        <begin position="46"/>
        <end position="68"/>
    </location>
</feature>
<dbReference type="InterPro" id="IPR036259">
    <property type="entry name" value="MFS_trans_sf"/>
</dbReference>
<feature type="transmembrane region" description="Helical" evidence="4">
    <location>
        <begin position="170"/>
        <end position="189"/>
    </location>
</feature>
<feature type="transmembrane region" description="Helical" evidence="4">
    <location>
        <begin position="244"/>
        <end position="264"/>
    </location>
</feature>
<evidence type="ECO:0000256" key="4">
    <source>
        <dbReference type="SAM" id="Phobius"/>
    </source>
</evidence>
<dbReference type="AlphaFoldDB" id="B0T5Q3"/>
<dbReference type="PANTHER" id="PTHR23523">
    <property type="match status" value="1"/>
</dbReference>
<dbReference type="SUPFAM" id="SSF103473">
    <property type="entry name" value="MFS general substrate transporter"/>
    <property type="match status" value="1"/>
</dbReference>
<keyword evidence="3 4" id="KW-0472">Membrane</keyword>
<feature type="transmembrane region" description="Helical" evidence="4">
    <location>
        <begin position="210"/>
        <end position="232"/>
    </location>
</feature>
<dbReference type="PANTHER" id="PTHR23523:SF2">
    <property type="entry name" value="2-NITROIMIDAZOLE TRANSPORTER"/>
    <property type="match status" value="1"/>
</dbReference>
<evidence type="ECO:0000256" key="2">
    <source>
        <dbReference type="ARBA" id="ARBA00022989"/>
    </source>
</evidence>
<sequence>MSQQRIKRGGRLPLAVGIVATAFCLRLMFASLSVRLPEVVRATGLTAWQVGLLTTLPVLCLGVCAPMAPWFARRWGTERSLFGALVLIGLGTAARALGPVWALFSFSILAGAAIATANVLLPTLVKRDFEDRTAVLTGAYVTAISGGAALAAAVTVPIETALGGGWRVGLSMWAAPVVVAALLWSLQLGAKTARGGDVVLPVTGLWRDPLAWSVALFMGLQSALAFCVLGWLAPILRERGLDAVTAGLVLSVLIVVQLATSLTVPSFATRRPSQCTIAVVLSVAGAGGLLGLLLAPLSGVWVWAVIQGLAQGGLFSLALTMVLLRSPDSHVASHLSGMAQSVGYIPAALAPLGVGLLHQWTGGFQAVAGLVALIGAGLVVTGLIAGRATVVMARAAPIHGDLVRA</sequence>
<proteinExistence type="predicted"/>
<reference evidence="5" key="1">
    <citation type="submission" date="2008-01" db="EMBL/GenBank/DDBJ databases">
        <title>Complete sequence of chromosome of Caulobacter sp. K31.</title>
        <authorList>
            <consortium name="US DOE Joint Genome Institute"/>
            <person name="Copeland A."/>
            <person name="Lucas S."/>
            <person name="Lapidus A."/>
            <person name="Barry K."/>
            <person name="Glavina del Rio T."/>
            <person name="Dalin E."/>
            <person name="Tice H."/>
            <person name="Pitluck S."/>
            <person name="Bruce D."/>
            <person name="Goodwin L."/>
            <person name="Thompson L.S."/>
            <person name="Brettin T."/>
            <person name="Detter J.C."/>
            <person name="Han C."/>
            <person name="Schmutz J."/>
            <person name="Larimer F."/>
            <person name="Land M."/>
            <person name="Hauser L."/>
            <person name="Kyrpides N."/>
            <person name="Kim E."/>
            <person name="Stephens C."/>
            <person name="Richardson P."/>
        </authorList>
    </citation>
    <scope>NUCLEOTIDE SEQUENCE [LARGE SCALE GENOMIC DNA]</scope>
    <source>
        <strain evidence="5">K31</strain>
    </source>
</reference>
<feature type="transmembrane region" description="Helical" evidence="4">
    <location>
        <begin position="80"/>
        <end position="97"/>
    </location>
</feature>
<evidence type="ECO:0000313" key="5">
    <source>
        <dbReference type="EMBL" id="ABZ71061.1"/>
    </source>
</evidence>
<dbReference type="KEGG" id="cak:Caul_1932"/>